<dbReference type="SMART" id="SM00225">
    <property type="entry name" value="BTB"/>
    <property type="match status" value="1"/>
</dbReference>
<reference evidence="2 3" key="1">
    <citation type="submission" date="2021-11" db="EMBL/GenBank/DDBJ databases">
        <title>Black yeast isolated from Biological Soil Crust.</title>
        <authorList>
            <person name="Kurbessoian T."/>
        </authorList>
    </citation>
    <scope>NUCLEOTIDE SEQUENCE [LARGE SCALE GENOMIC DNA]</scope>
    <source>
        <strain evidence="2 3">CCFEE 5522</strain>
    </source>
</reference>
<dbReference type="Proteomes" id="UP001324427">
    <property type="component" value="Unassembled WGS sequence"/>
</dbReference>
<organism evidence="2 3">
    <name type="scientific">Oleoguttula mirabilis</name>
    <dbReference type="NCBI Taxonomy" id="1507867"/>
    <lineage>
        <taxon>Eukaryota</taxon>
        <taxon>Fungi</taxon>
        <taxon>Dikarya</taxon>
        <taxon>Ascomycota</taxon>
        <taxon>Pezizomycotina</taxon>
        <taxon>Dothideomycetes</taxon>
        <taxon>Dothideomycetidae</taxon>
        <taxon>Mycosphaerellales</taxon>
        <taxon>Teratosphaeriaceae</taxon>
        <taxon>Oleoguttula</taxon>
    </lineage>
</organism>
<protein>
    <recommendedName>
        <fullName evidence="1">BTB domain-containing protein</fullName>
    </recommendedName>
</protein>
<feature type="domain" description="BTB" evidence="1">
    <location>
        <begin position="37"/>
        <end position="106"/>
    </location>
</feature>
<dbReference type="InterPro" id="IPR000210">
    <property type="entry name" value="BTB/POZ_dom"/>
</dbReference>
<dbReference type="EMBL" id="JAVFHQ010000017">
    <property type="protein sequence ID" value="KAK4545968.1"/>
    <property type="molecule type" value="Genomic_DNA"/>
</dbReference>
<sequence>MELNRSRLDAALVRVAEHRHRSSSVRHGLQNIGDLYSDYTITCQSFTAKVHRIVLHTQSVFFATAFSGGFREGQPSSTAMNLPEDDPAAVEAMIEYFYNGKYTIPTCASKSGFHVKILVIADKYEAGALEDKARKLFHEACEWIWSGTNPGEIVGMVRAMAESEGVPRLEELKEVAVRAMERLLPHLLLPPMFQRLLQELPEWNLALLKRLSETAVTRHLNLRSAAAEPLDCSIGTSQVSNDIVVGGGLSISVVDACDLFGTIADGLVPAPLFAGTPDATSRGSSTATLTPREMMSAVSVPVSGGRDGQVPFPDFDDDYAADLLEPAVQVSFRKVDWTSPKHNDDENDDISITHTGNAAGSPGCSTFEFVGCSGDAFKAVTLEAVSIRGSKPALKQVDGVFVDTTHAPDNDWRDTSIRAARRNAIVPLQVSDQNGLTLGSELTPELLPVSANNTGSATYKTDTGMPVLLTMHGFAYDLRDRVQRYNVSKQGQRATHLEAVTRGLKKWLRR</sequence>
<accession>A0AAV9JKX9</accession>
<dbReference type="PROSITE" id="PS50097">
    <property type="entry name" value="BTB"/>
    <property type="match status" value="1"/>
</dbReference>
<dbReference type="Pfam" id="PF00651">
    <property type="entry name" value="BTB"/>
    <property type="match status" value="1"/>
</dbReference>
<comment type="caution">
    <text evidence="2">The sequence shown here is derived from an EMBL/GenBank/DDBJ whole genome shotgun (WGS) entry which is preliminary data.</text>
</comment>
<evidence type="ECO:0000313" key="2">
    <source>
        <dbReference type="EMBL" id="KAK4545968.1"/>
    </source>
</evidence>
<evidence type="ECO:0000259" key="1">
    <source>
        <dbReference type="PROSITE" id="PS50097"/>
    </source>
</evidence>
<dbReference type="CDD" id="cd18186">
    <property type="entry name" value="BTB_POZ_ZBTB_KLHL-like"/>
    <property type="match status" value="1"/>
</dbReference>
<dbReference type="AlphaFoldDB" id="A0AAV9JKX9"/>
<dbReference type="InterPro" id="IPR011333">
    <property type="entry name" value="SKP1/BTB/POZ_sf"/>
</dbReference>
<proteinExistence type="predicted"/>
<evidence type="ECO:0000313" key="3">
    <source>
        <dbReference type="Proteomes" id="UP001324427"/>
    </source>
</evidence>
<dbReference type="SUPFAM" id="SSF54695">
    <property type="entry name" value="POZ domain"/>
    <property type="match status" value="1"/>
</dbReference>
<dbReference type="PANTHER" id="PTHR47843:SF5">
    <property type="entry name" value="BTB_POZ DOMAIN PROTEIN"/>
    <property type="match status" value="1"/>
</dbReference>
<dbReference type="Gene3D" id="3.30.710.10">
    <property type="entry name" value="Potassium Channel Kv1.1, Chain A"/>
    <property type="match status" value="1"/>
</dbReference>
<gene>
    <name evidence="2" type="ORF">LTR36_002532</name>
</gene>
<dbReference type="PANTHER" id="PTHR47843">
    <property type="entry name" value="BTB DOMAIN-CONTAINING PROTEIN-RELATED"/>
    <property type="match status" value="1"/>
</dbReference>
<name>A0AAV9JKX9_9PEZI</name>
<keyword evidence="3" id="KW-1185">Reference proteome</keyword>